<dbReference type="PANTHER" id="PTHR43677:SF11">
    <property type="entry name" value="ZINC-CONTAINING ALCOHOL DEHYDROGENASE"/>
    <property type="match status" value="1"/>
</dbReference>
<gene>
    <name evidence="2" type="ORF">MON41_17565</name>
</gene>
<comment type="caution">
    <text evidence="2">The sequence shown here is derived from an EMBL/GenBank/DDBJ whole genome shotgun (WGS) entry which is preliminary data.</text>
</comment>
<dbReference type="InterPro" id="IPR036291">
    <property type="entry name" value="NAD(P)-bd_dom_sf"/>
</dbReference>
<dbReference type="Gene3D" id="3.40.50.720">
    <property type="entry name" value="NAD(P)-binding Rossmann-like Domain"/>
    <property type="match status" value="1"/>
</dbReference>
<organism evidence="2 3">
    <name type="scientific">Teichococcus vastitatis</name>
    <dbReference type="NCBI Taxonomy" id="2307076"/>
    <lineage>
        <taxon>Bacteria</taxon>
        <taxon>Pseudomonadati</taxon>
        <taxon>Pseudomonadota</taxon>
        <taxon>Alphaproteobacteria</taxon>
        <taxon>Acetobacterales</taxon>
        <taxon>Roseomonadaceae</taxon>
        <taxon>Roseomonas</taxon>
    </lineage>
</organism>
<feature type="domain" description="Enoyl reductase (ER)" evidence="1">
    <location>
        <begin position="10"/>
        <end position="204"/>
    </location>
</feature>
<dbReference type="SMART" id="SM00829">
    <property type="entry name" value="PKS_ER"/>
    <property type="match status" value="1"/>
</dbReference>
<dbReference type="RefSeq" id="WP_238384278.1">
    <property type="nucleotide sequence ID" value="NZ_JALBUU010000034.1"/>
</dbReference>
<proteinExistence type="predicted"/>
<dbReference type="PANTHER" id="PTHR43677">
    <property type="entry name" value="SHORT-CHAIN DEHYDROGENASE/REDUCTASE"/>
    <property type="match status" value="1"/>
</dbReference>
<keyword evidence="3" id="KW-1185">Reference proteome</keyword>
<evidence type="ECO:0000313" key="3">
    <source>
        <dbReference type="Proteomes" id="UP001201985"/>
    </source>
</evidence>
<dbReference type="InterPro" id="IPR020843">
    <property type="entry name" value="ER"/>
</dbReference>
<dbReference type="InterPro" id="IPR011032">
    <property type="entry name" value="GroES-like_sf"/>
</dbReference>
<dbReference type="InterPro" id="IPR051397">
    <property type="entry name" value="Zn-ADH-like_protein"/>
</dbReference>
<evidence type="ECO:0000313" key="2">
    <source>
        <dbReference type="EMBL" id="MCI0755523.1"/>
    </source>
</evidence>
<dbReference type="Gene3D" id="3.90.180.10">
    <property type="entry name" value="Medium-chain alcohol dehydrogenases, catalytic domain"/>
    <property type="match status" value="2"/>
</dbReference>
<evidence type="ECO:0000259" key="1">
    <source>
        <dbReference type="SMART" id="SM00829"/>
    </source>
</evidence>
<dbReference type="SUPFAM" id="SSF50129">
    <property type="entry name" value="GroES-like"/>
    <property type="match status" value="1"/>
</dbReference>
<reference evidence="2 3" key="1">
    <citation type="submission" date="2022-03" db="EMBL/GenBank/DDBJ databases">
        <title>Complete genome analysis of Roseomonas KG 17.1 : a prolific producer of plant growth promoters.</title>
        <authorList>
            <person name="Saadouli I."/>
            <person name="Najjari A."/>
            <person name="Mosbah A."/>
            <person name="Ouzari H.I."/>
        </authorList>
    </citation>
    <scope>NUCLEOTIDE SEQUENCE [LARGE SCALE GENOMIC DNA]</scope>
    <source>
        <strain evidence="2 3">KG17-1</strain>
    </source>
</reference>
<dbReference type="EMBL" id="JALBUU010000034">
    <property type="protein sequence ID" value="MCI0755523.1"/>
    <property type="molecule type" value="Genomic_DNA"/>
</dbReference>
<accession>A0ABS9W8B1</accession>
<sequence length="207" mass="21579">MKAAVVSEFGRIPEYTDFRDPVAGAGEILIKVHAAPLSPIVRGLALGRHYASGVQAGFVPGVDGVGTDPDGRRVYFLFPKSPFGSMAEVSQVAQDMVVPIPDDIADGRAVAVVSGGLAAWIALTRRAPLQPGSTILINGVTGAAGGMAVQTARHFGARHIIGVGRNRHRLDALDLDTRIPLGEAADAALRAAFDRGVDRGRAKLTPS</sequence>
<dbReference type="Proteomes" id="UP001201985">
    <property type="component" value="Unassembled WGS sequence"/>
</dbReference>
<protein>
    <submittedName>
        <fullName evidence="2">Zinc-binding alcohol dehydrogenase family protein</fullName>
    </submittedName>
</protein>
<dbReference type="SUPFAM" id="SSF51735">
    <property type="entry name" value="NAD(P)-binding Rossmann-fold domains"/>
    <property type="match status" value="1"/>
</dbReference>
<name>A0ABS9W8B1_9PROT</name>